<dbReference type="PANTHER" id="PTHR11787">
    <property type="entry name" value="RAB GDP-DISSOCIATION INHIBITOR"/>
    <property type="match status" value="1"/>
</dbReference>
<comment type="similarity">
    <text evidence="1">Belongs to the Rab GDI family.</text>
</comment>
<dbReference type="InterPro" id="IPR036188">
    <property type="entry name" value="FAD/NAD-bd_sf"/>
</dbReference>
<dbReference type="InterPro" id="IPR018203">
    <property type="entry name" value="GDP_dissociation_inhibitor"/>
</dbReference>
<dbReference type="AlphaFoldDB" id="A0AAW1RXN2"/>
<dbReference type="GO" id="GO:0005968">
    <property type="term" value="C:Rab-protein geranylgeranyltransferase complex"/>
    <property type="evidence" value="ECO:0007669"/>
    <property type="project" value="TreeGrafter"/>
</dbReference>
<comment type="caution">
    <text evidence="3">The sequence shown here is derived from an EMBL/GenBank/DDBJ whole genome shotgun (WGS) entry which is preliminary data.</text>
</comment>
<dbReference type="EMBL" id="JALJOU010000018">
    <property type="protein sequence ID" value="KAK9838554.1"/>
    <property type="molecule type" value="Genomic_DNA"/>
</dbReference>
<dbReference type="PRINTS" id="PR00891">
    <property type="entry name" value="RABGDIREP"/>
</dbReference>
<name>A0AAW1RXN2_9CHLO</name>
<organism evidence="3 4">
    <name type="scientific">Elliptochloris bilobata</name>
    <dbReference type="NCBI Taxonomy" id="381761"/>
    <lineage>
        <taxon>Eukaryota</taxon>
        <taxon>Viridiplantae</taxon>
        <taxon>Chlorophyta</taxon>
        <taxon>core chlorophytes</taxon>
        <taxon>Trebouxiophyceae</taxon>
        <taxon>Trebouxiophyceae incertae sedis</taxon>
        <taxon>Elliptochloris clade</taxon>
        <taxon>Elliptochloris</taxon>
    </lineage>
</organism>
<sequence length="416" mass="42411">MAEISPDDFDLIVVGTGLQEALLAAAASKTGKRCETASSATKVEVALSGDDSSLYTDVEVERDSRADLGPLRDYNIDLAPKVLYCADLLIDPLIGALLACGAQHYLEFKLVQASYVWRGGRLARVPAARADIFRDRSLGPADKRALMRFLTAAAGALHGTGPLYGVFCGRQPLAALLEAQGLAPHLRDFILYALAMADAEQGRAALALYLESAGRYGAGTGALLAPMFGAGELPQAFCRVAAVAGALYVLRRPLAAALLRGGRCVGVRTRDGQVLTCMAMACNTGTLPAAWGGPASPSLARGVCILDGPLQDGESQVTVVIPPRALGGANAAAVRALQVGAATSACPPGRYLLYLSTLSSGASAAHDLRPAGGMVAALGSSAGPGTSPDPGGEDSDDEAVGALASALRGLGEGPGK</sequence>
<evidence type="ECO:0008006" key="5">
    <source>
        <dbReference type="Google" id="ProtNLM"/>
    </source>
</evidence>
<dbReference type="SUPFAM" id="SSF51905">
    <property type="entry name" value="FAD/NAD(P)-binding domain"/>
    <property type="match status" value="1"/>
</dbReference>
<dbReference type="GO" id="GO:0007264">
    <property type="term" value="P:small GTPase-mediated signal transduction"/>
    <property type="evidence" value="ECO:0007669"/>
    <property type="project" value="InterPro"/>
</dbReference>
<evidence type="ECO:0000256" key="1">
    <source>
        <dbReference type="ARBA" id="ARBA00005593"/>
    </source>
</evidence>
<dbReference type="GO" id="GO:0005829">
    <property type="term" value="C:cytosol"/>
    <property type="evidence" value="ECO:0007669"/>
    <property type="project" value="TreeGrafter"/>
</dbReference>
<dbReference type="SUPFAM" id="SSF54373">
    <property type="entry name" value="FAD-linked reductases, C-terminal domain"/>
    <property type="match status" value="1"/>
</dbReference>
<evidence type="ECO:0000256" key="2">
    <source>
        <dbReference type="SAM" id="MobiDB-lite"/>
    </source>
</evidence>
<dbReference type="GO" id="GO:0016192">
    <property type="term" value="P:vesicle-mediated transport"/>
    <property type="evidence" value="ECO:0007669"/>
    <property type="project" value="TreeGrafter"/>
</dbReference>
<evidence type="ECO:0000313" key="3">
    <source>
        <dbReference type="EMBL" id="KAK9838554.1"/>
    </source>
</evidence>
<dbReference type="Proteomes" id="UP001445335">
    <property type="component" value="Unassembled WGS sequence"/>
</dbReference>
<accession>A0AAW1RXN2</accession>
<feature type="region of interest" description="Disordered" evidence="2">
    <location>
        <begin position="376"/>
        <end position="399"/>
    </location>
</feature>
<dbReference type="PANTHER" id="PTHR11787:SF4">
    <property type="entry name" value="CHM, RAB ESCORT PROTEIN 1"/>
    <property type="match status" value="1"/>
</dbReference>
<dbReference type="GO" id="GO:0005634">
    <property type="term" value="C:nucleus"/>
    <property type="evidence" value="ECO:0007669"/>
    <property type="project" value="TreeGrafter"/>
</dbReference>
<evidence type="ECO:0000313" key="4">
    <source>
        <dbReference type="Proteomes" id="UP001445335"/>
    </source>
</evidence>
<dbReference type="Gene3D" id="3.50.50.60">
    <property type="entry name" value="FAD/NAD(P)-binding domain"/>
    <property type="match status" value="2"/>
</dbReference>
<dbReference type="GO" id="GO:0005092">
    <property type="term" value="F:GDP-dissociation inhibitor activity"/>
    <property type="evidence" value="ECO:0007669"/>
    <property type="project" value="InterPro"/>
</dbReference>
<dbReference type="Gene3D" id="3.30.519.10">
    <property type="entry name" value="Guanine Nucleotide Dissociation Inhibitor, domain 2"/>
    <property type="match status" value="2"/>
</dbReference>
<proteinExistence type="inferred from homology"/>
<keyword evidence="4" id="KW-1185">Reference proteome</keyword>
<gene>
    <name evidence="3" type="ORF">WJX81_007100</name>
</gene>
<protein>
    <recommendedName>
        <fullName evidence="5">Rab proteins geranylgeranyltransferase component</fullName>
    </recommendedName>
</protein>
<dbReference type="Pfam" id="PF00996">
    <property type="entry name" value="GDI"/>
    <property type="match status" value="1"/>
</dbReference>
<reference evidence="3 4" key="1">
    <citation type="journal article" date="2024" name="Nat. Commun.">
        <title>Phylogenomics reveals the evolutionary origins of lichenization in chlorophyte algae.</title>
        <authorList>
            <person name="Puginier C."/>
            <person name="Libourel C."/>
            <person name="Otte J."/>
            <person name="Skaloud P."/>
            <person name="Haon M."/>
            <person name="Grisel S."/>
            <person name="Petersen M."/>
            <person name="Berrin J.G."/>
            <person name="Delaux P.M."/>
            <person name="Dal Grande F."/>
            <person name="Keller J."/>
        </authorList>
    </citation>
    <scope>NUCLEOTIDE SEQUENCE [LARGE SCALE GENOMIC DNA]</scope>
    <source>
        <strain evidence="3 4">SAG 245.80</strain>
    </source>
</reference>